<comment type="caution">
    <text evidence="4">The sequence shown here is derived from an EMBL/GenBank/DDBJ whole genome shotgun (WGS) entry which is preliminary data.</text>
</comment>
<dbReference type="RefSeq" id="WP_126724472.1">
    <property type="nucleotide sequence ID" value="NZ_RYZH01000009.1"/>
</dbReference>
<keyword evidence="5" id="KW-1185">Reference proteome</keyword>
<feature type="chain" id="PRO_5019509145" description="Beta-lactamase hydrolase-like protein phosphatase-like domain-containing protein" evidence="2">
    <location>
        <begin position="23"/>
        <end position="188"/>
    </location>
</feature>
<gene>
    <name evidence="4" type="ORF">TsocGM_06385</name>
</gene>
<accession>A0A432MN60</accession>
<dbReference type="OrthoDB" id="270335at2"/>
<dbReference type="Gene3D" id="3.90.190.10">
    <property type="entry name" value="Protein tyrosine phosphatase superfamily"/>
    <property type="match status" value="1"/>
</dbReference>
<feature type="signal peptide" evidence="2">
    <location>
        <begin position="1"/>
        <end position="22"/>
    </location>
</feature>
<dbReference type="InterPro" id="IPR005939">
    <property type="entry name" value="BLH_phosphatase-like"/>
</dbReference>
<protein>
    <recommendedName>
        <fullName evidence="3">Beta-lactamase hydrolase-like protein phosphatase-like domain-containing protein</fullName>
    </recommendedName>
</protein>
<evidence type="ECO:0000259" key="3">
    <source>
        <dbReference type="Pfam" id="PF04273"/>
    </source>
</evidence>
<keyword evidence="2" id="KW-0732">Signal</keyword>
<sequence>MTRRSILAAVLLFPPLSVPGSADDPEPAPSIAEADVKPPRAVPGGEEMGGLHEAGPILLAGQPRREDLERLARDGVSVVINLRTPREMASLPFDEPETLKTLGVDYVHIPIGPGAFAPRPEAVEQLHEALRSHQGKALIHCGSAFRATQLWAAHLVKNRGVSRSQADAFTKSVTGAPAMVEQYLGPLP</sequence>
<reference evidence="4 5" key="1">
    <citation type="submission" date="2018-12" db="EMBL/GenBank/DDBJ databases">
        <authorList>
            <person name="Toschakov S.V."/>
        </authorList>
    </citation>
    <scope>NUCLEOTIDE SEQUENCE [LARGE SCALE GENOMIC DNA]</scope>
    <source>
        <strain evidence="4 5">GM2012</strain>
    </source>
</reference>
<evidence type="ECO:0000313" key="5">
    <source>
        <dbReference type="Proteomes" id="UP000280296"/>
    </source>
</evidence>
<dbReference type="GO" id="GO:0016787">
    <property type="term" value="F:hydrolase activity"/>
    <property type="evidence" value="ECO:0007669"/>
    <property type="project" value="InterPro"/>
</dbReference>
<organism evidence="4 5">
    <name type="scientific">Tautonia sociabilis</name>
    <dbReference type="NCBI Taxonomy" id="2080755"/>
    <lineage>
        <taxon>Bacteria</taxon>
        <taxon>Pseudomonadati</taxon>
        <taxon>Planctomycetota</taxon>
        <taxon>Planctomycetia</taxon>
        <taxon>Isosphaerales</taxon>
        <taxon>Isosphaeraceae</taxon>
        <taxon>Tautonia</taxon>
    </lineage>
</organism>
<evidence type="ECO:0000256" key="2">
    <source>
        <dbReference type="SAM" id="SignalP"/>
    </source>
</evidence>
<dbReference type="Proteomes" id="UP000280296">
    <property type="component" value="Unassembled WGS sequence"/>
</dbReference>
<feature type="domain" description="Beta-lactamase hydrolase-like protein phosphatase-like" evidence="3">
    <location>
        <begin position="61"/>
        <end position="152"/>
    </location>
</feature>
<evidence type="ECO:0000313" key="4">
    <source>
        <dbReference type="EMBL" id="RUL88546.1"/>
    </source>
</evidence>
<name>A0A432MN60_9BACT</name>
<dbReference type="SUPFAM" id="SSF52799">
    <property type="entry name" value="(Phosphotyrosine protein) phosphatases II"/>
    <property type="match status" value="1"/>
</dbReference>
<dbReference type="AlphaFoldDB" id="A0A432MN60"/>
<reference evidence="4 5" key="2">
    <citation type="submission" date="2019-01" db="EMBL/GenBank/DDBJ databases">
        <title>Tautonia sociabilis, a novel thermotolerant planctomycete of Isosphaeraceae family, isolated from a 4000 m deep subterranean habitat.</title>
        <authorList>
            <person name="Kovaleva O.L."/>
            <person name="Elcheninov A.G."/>
            <person name="Van Heerden E."/>
            <person name="Toshchakov S.V."/>
            <person name="Novikov A."/>
            <person name="Bonch-Osmolovskaya E.A."/>
            <person name="Kublanov I.V."/>
        </authorList>
    </citation>
    <scope>NUCLEOTIDE SEQUENCE [LARGE SCALE GENOMIC DNA]</scope>
    <source>
        <strain evidence="4 5">GM2012</strain>
    </source>
</reference>
<evidence type="ECO:0000256" key="1">
    <source>
        <dbReference type="SAM" id="MobiDB-lite"/>
    </source>
</evidence>
<dbReference type="InterPro" id="IPR029021">
    <property type="entry name" value="Prot-tyrosine_phosphatase-like"/>
</dbReference>
<proteinExistence type="predicted"/>
<feature type="region of interest" description="Disordered" evidence="1">
    <location>
        <begin position="18"/>
        <end position="52"/>
    </location>
</feature>
<dbReference type="Pfam" id="PF04273">
    <property type="entry name" value="BLH_phosphatase"/>
    <property type="match status" value="1"/>
</dbReference>
<dbReference type="EMBL" id="RYZH01000009">
    <property type="protein sequence ID" value="RUL88546.1"/>
    <property type="molecule type" value="Genomic_DNA"/>
</dbReference>